<dbReference type="OrthoDB" id="9781342at2"/>
<dbReference type="InterPro" id="IPR029055">
    <property type="entry name" value="Ntn_hydrolases_N"/>
</dbReference>
<feature type="chain" id="PRO_5021334326" description="Glutathione hydrolase proenzyme" evidence="12">
    <location>
        <begin position="30"/>
        <end position="630"/>
    </location>
</feature>
<dbReference type="InterPro" id="IPR043138">
    <property type="entry name" value="GGT_lsub"/>
</dbReference>
<reference evidence="13 14" key="1">
    <citation type="submission" date="2019-03" db="EMBL/GenBank/DDBJ databases">
        <title>The complete genome sequence of Swingsia_sp. F3b2 LMG30590(T).</title>
        <authorList>
            <person name="Chua K.-O."/>
            <person name="Chan K.-G."/>
            <person name="See-Too W.-S."/>
        </authorList>
    </citation>
    <scope>NUCLEOTIDE SEQUENCE [LARGE SCALE GENOMIC DNA]</scope>
    <source>
        <strain evidence="13 14">F3b2</strain>
    </source>
</reference>
<comment type="similarity">
    <text evidence="3 11">Belongs to the gamma-glutamyltransferase family.</text>
</comment>
<evidence type="ECO:0000256" key="11">
    <source>
        <dbReference type="RuleBase" id="RU368036"/>
    </source>
</evidence>
<keyword evidence="5 11" id="KW-0378">Hydrolase</keyword>
<dbReference type="GO" id="GO:0036374">
    <property type="term" value="F:glutathione hydrolase activity"/>
    <property type="evidence" value="ECO:0007669"/>
    <property type="project" value="UniProtKB-UniRule"/>
</dbReference>
<dbReference type="PRINTS" id="PR01210">
    <property type="entry name" value="GGTRANSPTASE"/>
</dbReference>
<dbReference type="GO" id="GO:0103068">
    <property type="term" value="F:leukotriene C4 gamma-glutamyl transferase activity"/>
    <property type="evidence" value="ECO:0007669"/>
    <property type="project" value="UniProtKB-EC"/>
</dbReference>
<dbReference type="NCBIfam" id="TIGR00066">
    <property type="entry name" value="g_glut_trans"/>
    <property type="match status" value="1"/>
</dbReference>
<feature type="binding site" evidence="10">
    <location>
        <position position="471"/>
    </location>
    <ligand>
        <name>L-glutamate</name>
        <dbReference type="ChEBI" id="CHEBI:29985"/>
    </ligand>
</feature>
<evidence type="ECO:0000313" key="14">
    <source>
        <dbReference type="Proteomes" id="UP000318709"/>
    </source>
</evidence>
<evidence type="ECO:0000256" key="4">
    <source>
        <dbReference type="ARBA" id="ARBA00022679"/>
    </source>
</evidence>
<evidence type="ECO:0000256" key="9">
    <source>
        <dbReference type="PIRSR" id="PIRSR600101-1"/>
    </source>
</evidence>
<comment type="PTM">
    <text evidence="11">Cleaved by autocatalysis into a large and a small subunit.</text>
</comment>
<comment type="catalytic activity">
    <reaction evidence="1 11">
        <text>an S-substituted glutathione + H2O = an S-substituted L-cysteinylglycine + L-glutamate</text>
        <dbReference type="Rhea" id="RHEA:59468"/>
        <dbReference type="ChEBI" id="CHEBI:15377"/>
        <dbReference type="ChEBI" id="CHEBI:29985"/>
        <dbReference type="ChEBI" id="CHEBI:90779"/>
        <dbReference type="ChEBI" id="CHEBI:143103"/>
        <dbReference type="EC" id="3.4.19.13"/>
    </reaction>
</comment>
<dbReference type="EC" id="2.3.2.2" evidence="11"/>
<dbReference type="KEGG" id="swf:E3E12_04885"/>
<evidence type="ECO:0000256" key="8">
    <source>
        <dbReference type="ARBA" id="ARBA00047417"/>
    </source>
</evidence>
<comment type="catalytic activity">
    <reaction evidence="2 11">
        <text>glutathione + H2O = L-cysteinylglycine + L-glutamate</text>
        <dbReference type="Rhea" id="RHEA:28807"/>
        <dbReference type="ChEBI" id="CHEBI:15377"/>
        <dbReference type="ChEBI" id="CHEBI:29985"/>
        <dbReference type="ChEBI" id="CHEBI:57925"/>
        <dbReference type="ChEBI" id="CHEBI:61694"/>
        <dbReference type="EC" id="3.4.19.13"/>
    </reaction>
</comment>
<dbReference type="SUPFAM" id="SSF56235">
    <property type="entry name" value="N-terminal nucleophile aminohydrolases (Ntn hydrolases)"/>
    <property type="match status" value="1"/>
</dbReference>
<keyword evidence="7 11" id="KW-0012">Acyltransferase</keyword>
<dbReference type="InterPro" id="IPR000101">
    <property type="entry name" value="GGT_peptidase"/>
</dbReference>
<organism evidence="13 14">
    <name type="scientific">Formicincola oecophyllae</name>
    <dbReference type="NCBI Taxonomy" id="2558361"/>
    <lineage>
        <taxon>Bacteria</taxon>
        <taxon>Pseudomonadati</taxon>
        <taxon>Pseudomonadota</taxon>
        <taxon>Alphaproteobacteria</taxon>
        <taxon>Acetobacterales</taxon>
        <taxon>Acetobacteraceae</taxon>
        <taxon>Formicincola</taxon>
    </lineage>
</organism>
<evidence type="ECO:0000256" key="5">
    <source>
        <dbReference type="ARBA" id="ARBA00022801"/>
    </source>
</evidence>
<keyword evidence="14" id="KW-1185">Reference proteome</keyword>
<dbReference type="PANTHER" id="PTHR43199:SF1">
    <property type="entry name" value="GLUTATHIONE HYDROLASE PROENZYME"/>
    <property type="match status" value="1"/>
</dbReference>
<keyword evidence="12" id="KW-0732">Signal</keyword>
<name>A0A4Y6U8V1_9PROT</name>
<feature type="binding site" evidence="10">
    <location>
        <position position="522"/>
    </location>
    <ligand>
        <name>L-glutamate</name>
        <dbReference type="ChEBI" id="CHEBI:29985"/>
    </ligand>
</feature>
<dbReference type="GO" id="GO:0006750">
    <property type="term" value="P:glutathione biosynthetic process"/>
    <property type="evidence" value="ECO:0007669"/>
    <property type="project" value="UniProtKB-KW"/>
</dbReference>
<keyword evidence="11" id="KW-0317">Glutathione biosynthesis</keyword>
<dbReference type="Proteomes" id="UP000318709">
    <property type="component" value="Chromosome"/>
</dbReference>
<dbReference type="InterPro" id="IPR043137">
    <property type="entry name" value="GGT_ssub_C"/>
</dbReference>
<evidence type="ECO:0000256" key="1">
    <source>
        <dbReference type="ARBA" id="ARBA00001049"/>
    </source>
</evidence>
<evidence type="ECO:0000256" key="2">
    <source>
        <dbReference type="ARBA" id="ARBA00001089"/>
    </source>
</evidence>
<dbReference type="Pfam" id="PF01019">
    <property type="entry name" value="G_glu_transpept"/>
    <property type="match status" value="1"/>
</dbReference>
<dbReference type="AlphaFoldDB" id="A0A4Y6U8V1"/>
<proteinExistence type="inferred from homology"/>
<evidence type="ECO:0000256" key="12">
    <source>
        <dbReference type="SAM" id="SignalP"/>
    </source>
</evidence>
<comment type="subunit">
    <text evidence="11">This enzyme consists of two polypeptide chains, which are synthesized in precursor form from a single polypeptide.</text>
</comment>
<dbReference type="Gene3D" id="3.60.20.40">
    <property type="match status" value="1"/>
</dbReference>
<feature type="binding site" evidence="10">
    <location>
        <begin position="500"/>
        <end position="501"/>
    </location>
    <ligand>
        <name>L-glutamate</name>
        <dbReference type="ChEBI" id="CHEBI:29985"/>
    </ligand>
</feature>
<accession>A0A4Y6U8V1</accession>
<protein>
    <recommendedName>
        <fullName evidence="11">Glutathione hydrolase proenzyme</fullName>
        <ecNumber evidence="11">2.3.2.2</ecNumber>
        <ecNumber evidence="11">3.4.19.13</ecNumber>
    </recommendedName>
    <component>
        <recommendedName>
            <fullName evidence="11">Glutathione hydrolase large chain</fullName>
        </recommendedName>
    </component>
    <component>
        <recommendedName>
            <fullName evidence="11">Glutathione hydrolase small chain</fullName>
        </recommendedName>
    </component>
</protein>
<feature type="signal peptide" evidence="12">
    <location>
        <begin position="1"/>
        <end position="29"/>
    </location>
</feature>
<dbReference type="InterPro" id="IPR051792">
    <property type="entry name" value="GGT_bact"/>
</dbReference>
<dbReference type="EMBL" id="CP038231">
    <property type="protein sequence ID" value="QDH13634.1"/>
    <property type="molecule type" value="Genomic_DNA"/>
</dbReference>
<keyword evidence="6 11" id="KW-0865">Zymogen</keyword>
<evidence type="ECO:0000256" key="3">
    <source>
        <dbReference type="ARBA" id="ARBA00009381"/>
    </source>
</evidence>
<feature type="binding site" evidence="10">
    <location>
        <position position="140"/>
    </location>
    <ligand>
        <name>L-glutamate</name>
        <dbReference type="ChEBI" id="CHEBI:29985"/>
    </ligand>
</feature>
<sequence>MGHFWKKVARPAALALAAWTLAPKVPVWAQAVTTPPAPVLSAAHDPLAFGPDIIPRGTMVEGRHGMVVSAQHLASAVGADILRRGGNAADAAAAVGYALSVVYPAAGSLGGGGFSVVWLPGKAARSHQAGQGHAVFVDFREKAPAAATATMFLDGLGKPRPGLSAHGWKAVAVPGTVAGMEALRQRWGRLSRAVVMEPAIRLAREGYVLEQGDVDLMGTNLPSFREDPYGRHIFLHEDGSTWKVGERFKQPALAASLALVARLGGDAFYKGPLAGAITQASQQGGGLLTMGDFARYHASVAAPLRCGYRGFTLHTAPPPSAGGVALCEMLGILEGYNMKALGPHTLPAVQVALEAMRHAYSDRRSIGDPAFTPSMKVVGQVLAQRYLSAVRQSLPLDHALDSRRLQVGRAAPLPLAAPLGPLAQEKHETTQYSVMDHDGMAVSTTFTLDGWFGAGVMGGGTGIWLNDEMDDFAMAPGVPNMFGVPGSAANAIAPGKVPLSSMAPTVVTRHGRAVLVFGSPGGSRIPTILLSVMSGLADYGFDLRQAVVWPRIHEQWMPPPVEVEPGALSPEVRQGLEKLGYVIVPHRPWGMVEAILTDAPHLVPQAGATPPRRFFGVADPRHPGGAAIGY</sequence>
<evidence type="ECO:0000256" key="10">
    <source>
        <dbReference type="PIRSR" id="PIRSR600101-2"/>
    </source>
</evidence>
<comment type="catalytic activity">
    <reaction evidence="8 11">
        <text>an N-terminal (5-L-glutamyl)-[peptide] + an alpha-amino acid = 5-L-glutamyl amino acid + an N-terminal L-alpha-aminoacyl-[peptide]</text>
        <dbReference type="Rhea" id="RHEA:23904"/>
        <dbReference type="Rhea" id="RHEA-COMP:9780"/>
        <dbReference type="Rhea" id="RHEA-COMP:9795"/>
        <dbReference type="ChEBI" id="CHEBI:77644"/>
        <dbReference type="ChEBI" id="CHEBI:78597"/>
        <dbReference type="ChEBI" id="CHEBI:78599"/>
        <dbReference type="ChEBI" id="CHEBI:78608"/>
        <dbReference type="EC" id="2.3.2.2"/>
    </reaction>
</comment>
<dbReference type="GO" id="GO:0006751">
    <property type="term" value="P:glutathione catabolic process"/>
    <property type="evidence" value="ECO:0007669"/>
    <property type="project" value="UniProtKB-UniRule"/>
</dbReference>
<dbReference type="RefSeq" id="WP_141443342.1">
    <property type="nucleotide sequence ID" value="NZ_CP038231.1"/>
</dbReference>
<comment type="pathway">
    <text evidence="11">Sulfur metabolism; glutathione metabolism.</text>
</comment>
<feature type="active site" description="Nucleophile" evidence="9">
    <location>
        <position position="429"/>
    </location>
</feature>
<dbReference type="EC" id="3.4.19.13" evidence="11"/>
<evidence type="ECO:0000313" key="13">
    <source>
        <dbReference type="EMBL" id="QDH13634.1"/>
    </source>
</evidence>
<keyword evidence="4 11" id="KW-0808">Transferase</keyword>
<dbReference type="UniPathway" id="UPA00204"/>
<dbReference type="Gene3D" id="1.10.246.130">
    <property type="match status" value="1"/>
</dbReference>
<evidence type="ECO:0000256" key="7">
    <source>
        <dbReference type="ARBA" id="ARBA00023315"/>
    </source>
</evidence>
<gene>
    <name evidence="13" type="primary">ggt</name>
    <name evidence="13" type="ORF">E3E12_04885</name>
</gene>
<dbReference type="PANTHER" id="PTHR43199">
    <property type="entry name" value="GLUTATHIONE HYDROLASE"/>
    <property type="match status" value="1"/>
</dbReference>
<evidence type="ECO:0000256" key="6">
    <source>
        <dbReference type="ARBA" id="ARBA00023145"/>
    </source>
</evidence>